<keyword evidence="3" id="KW-0804">Transcription</keyword>
<dbReference type="SUPFAM" id="SSF47413">
    <property type="entry name" value="lambda repressor-like DNA-binding domains"/>
    <property type="match status" value="1"/>
</dbReference>
<dbReference type="InterPro" id="IPR039418">
    <property type="entry name" value="LexA-like"/>
</dbReference>
<dbReference type="PANTHER" id="PTHR40661">
    <property type="match status" value="1"/>
</dbReference>
<evidence type="ECO:0000313" key="5">
    <source>
        <dbReference type="EMBL" id="CAD1561995.1"/>
    </source>
</evidence>
<organism evidence="5">
    <name type="scientific">Bracon brevicornis</name>
    <dbReference type="NCBI Taxonomy" id="1563983"/>
    <lineage>
        <taxon>Eukaryota</taxon>
        <taxon>Metazoa</taxon>
        <taxon>Ecdysozoa</taxon>
        <taxon>Arthropoda</taxon>
        <taxon>Hexapoda</taxon>
        <taxon>Insecta</taxon>
        <taxon>Pterygota</taxon>
        <taxon>Neoptera</taxon>
        <taxon>Endopterygota</taxon>
        <taxon>Hymenoptera</taxon>
        <taxon>Apocrita</taxon>
        <taxon>Ichneumonoidea</taxon>
        <taxon>Braconidae</taxon>
        <taxon>Braconinae</taxon>
        <taxon>Bracon</taxon>
    </lineage>
</organism>
<name>A0A6V7KCG0_9HYME</name>
<evidence type="ECO:0000256" key="1">
    <source>
        <dbReference type="ARBA" id="ARBA00023015"/>
    </source>
</evidence>
<dbReference type="InterPro" id="IPR010982">
    <property type="entry name" value="Lambda_DNA-bd_dom_sf"/>
</dbReference>
<dbReference type="Gene3D" id="1.10.260.40">
    <property type="entry name" value="lambda repressor-like DNA-binding domains"/>
    <property type="match status" value="1"/>
</dbReference>
<dbReference type="CDD" id="cd00093">
    <property type="entry name" value="HTH_XRE"/>
    <property type="match status" value="1"/>
</dbReference>
<dbReference type="GO" id="GO:0006357">
    <property type="term" value="P:regulation of transcription by RNA polymerase II"/>
    <property type="evidence" value="ECO:0007669"/>
    <property type="project" value="UniProtKB-ARBA"/>
</dbReference>
<dbReference type="Pfam" id="PF00717">
    <property type="entry name" value="Peptidase_S24"/>
    <property type="match status" value="1"/>
</dbReference>
<dbReference type="InterPro" id="IPR015927">
    <property type="entry name" value="Peptidase_S24_S26A/B/C"/>
</dbReference>
<gene>
    <name evidence="5" type="ORF">BBRV_LOCUS76107</name>
</gene>
<accession>A0A6V7KCG0</accession>
<evidence type="ECO:0000256" key="2">
    <source>
        <dbReference type="ARBA" id="ARBA00023125"/>
    </source>
</evidence>
<evidence type="ECO:0000259" key="4">
    <source>
        <dbReference type="PROSITE" id="PS50943"/>
    </source>
</evidence>
<dbReference type="SMART" id="SM00530">
    <property type="entry name" value="HTH_XRE"/>
    <property type="match status" value="1"/>
</dbReference>
<dbReference type="InterPro" id="IPR036286">
    <property type="entry name" value="LexA/Signal_pep-like_sf"/>
</dbReference>
<dbReference type="EMBL" id="CADCXW020000077">
    <property type="protein sequence ID" value="CAD1561995.1"/>
    <property type="molecule type" value="Genomic_DNA"/>
</dbReference>
<evidence type="ECO:0000256" key="3">
    <source>
        <dbReference type="ARBA" id="ARBA00023163"/>
    </source>
</evidence>
<dbReference type="CDD" id="cd06529">
    <property type="entry name" value="S24_LexA-like"/>
    <property type="match status" value="1"/>
</dbReference>
<feature type="domain" description="HTH cro/C1-type" evidence="4">
    <location>
        <begin position="26"/>
        <end position="75"/>
    </location>
</feature>
<protein>
    <recommendedName>
        <fullName evidence="4">HTH cro/C1-type domain-containing protein</fullName>
    </recommendedName>
</protein>
<reference evidence="5" key="1">
    <citation type="submission" date="2020-07" db="EMBL/GenBank/DDBJ databases">
        <authorList>
            <person name="Ferguson B K."/>
        </authorList>
    </citation>
    <scope>NUCLEOTIDE SEQUENCE</scope>
    <source>
        <strain evidence="5">L06</strain>
    </source>
</reference>
<keyword evidence="1" id="KW-0805">Transcription regulation</keyword>
<keyword evidence="2" id="KW-0238">DNA-binding</keyword>
<dbReference type="Gene3D" id="2.10.109.10">
    <property type="entry name" value="Umud Fragment, subunit A"/>
    <property type="match status" value="1"/>
</dbReference>
<dbReference type="Pfam" id="PF01381">
    <property type="entry name" value="HTH_3"/>
    <property type="match status" value="1"/>
</dbReference>
<proteinExistence type="predicted"/>
<dbReference type="InterPro" id="IPR001387">
    <property type="entry name" value="Cro/C1-type_HTH"/>
</dbReference>
<sequence>MKKTPLTKEQLEDCRRLKAIYEQKKKSLGISQYTIAHDMGIGQSAVNQLLTGKNVININHASKFSKILKVPIESFSPSLAADINQLAYGTSSDKFEYVGKLKPGLIPVIGEAILGAKGMIKMSENHSGWVAIHSDDPDAYAVCLRGDDLWPRIKSGEFVLIEPNSVCHAGDEVFLKDKNGQIMIRQIGYVHQHEYQFISINQDDKPITISRKNVDFVHFILGVIKSSRYIPK</sequence>
<dbReference type="PROSITE" id="PS50943">
    <property type="entry name" value="HTH_CROC1"/>
    <property type="match status" value="1"/>
</dbReference>
<dbReference type="SUPFAM" id="SSF51306">
    <property type="entry name" value="LexA/Signal peptidase"/>
    <property type="match status" value="1"/>
</dbReference>
<dbReference type="AlphaFoldDB" id="A0A6V7KCG0"/>
<dbReference type="GO" id="GO:0003677">
    <property type="term" value="F:DNA binding"/>
    <property type="evidence" value="ECO:0007669"/>
    <property type="project" value="UniProtKB-KW"/>
</dbReference>
<dbReference type="PANTHER" id="PTHR40661:SF3">
    <property type="entry name" value="FELS-1 PROPHAGE TRANSCRIPTIONAL REGULATOR"/>
    <property type="match status" value="1"/>
</dbReference>